<evidence type="ECO:0000313" key="2">
    <source>
        <dbReference type="EMBL" id="OJA19795.1"/>
    </source>
</evidence>
<name>A0A1J8QIP0_9AGAM</name>
<gene>
    <name evidence="2" type="ORF">AZE42_05610</name>
</gene>
<feature type="compositionally biased region" description="Basic and acidic residues" evidence="1">
    <location>
        <begin position="1"/>
        <end position="14"/>
    </location>
</feature>
<dbReference type="OrthoDB" id="538223at2759"/>
<dbReference type="Proteomes" id="UP000183567">
    <property type="component" value="Unassembled WGS sequence"/>
</dbReference>
<accession>A0A1J8QIP0</accession>
<dbReference type="EMBL" id="LVVM01000886">
    <property type="protein sequence ID" value="OJA19795.1"/>
    <property type="molecule type" value="Genomic_DNA"/>
</dbReference>
<feature type="compositionally biased region" description="Basic and acidic residues" evidence="1">
    <location>
        <begin position="22"/>
        <end position="41"/>
    </location>
</feature>
<protein>
    <submittedName>
        <fullName evidence="2">Uncharacterized protein</fullName>
    </submittedName>
</protein>
<comment type="caution">
    <text evidence="2">The sequence shown here is derived from an EMBL/GenBank/DDBJ whole genome shotgun (WGS) entry which is preliminary data.</text>
</comment>
<proteinExistence type="predicted"/>
<organism evidence="2 3">
    <name type="scientific">Rhizopogon vesiculosus</name>
    <dbReference type="NCBI Taxonomy" id="180088"/>
    <lineage>
        <taxon>Eukaryota</taxon>
        <taxon>Fungi</taxon>
        <taxon>Dikarya</taxon>
        <taxon>Basidiomycota</taxon>
        <taxon>Agaricomycotina</taxon>
        <taxon>Agaricomycetes</taxon>
        <taxon>Agaricomycetidae</taxon>
        <taxon>Boletales</taxon>
        <taxon>Suillineae</taxon>
        <taxon>Rhizopogonaceae</taxon>
        <taxon>Rhizopogon</taxon>
    </lineage>
</organism>
<feature type="region of interest" description="Disordered" evidence="1">
    <location>
        <begin position="1"/>
        <end position="89"/>
    </location>
</feature>
<evidence type="ECO:0000256" key="1">
    <source>
        <dbReference type="SAM" id="MobiDB-lite"/>
    </source>
</evidence>
<reference evidence="2 3" key="1">
    <citation type="submission" date="2016-03" db="EMBL/GenBank/DDBJ databases">
        <title>Comparative genomics of the ectomycorrhizal sister species Rhizopogon vinicolor and Rhizopogon vesiculosus (Basidiomycota: Boletales) reveals a divergence of the mating type B locus.</title>
        <authorList>
            <person name="Mujic A.B."/>
            <person name="Kuo A."/>
            <person name="Tritt A."/>
            <person name="Lipzen A."/>
            <person name="Chen C."/>
            <person name="Johnson J."/>
            <person name="Sharma A."/>
            <person name="Barry K."/>
            <person name="Grigoriev I.V."/>
            <person name="Spatafora J.W."/>
        </authorList>
    </citation>
    <scope>NUCLEOTIDE SEQUENCE [LARGE SCALE GENOMIC DNA]</scope>
    <source>
        <strain evidence="2 3">AM-OR11-056</strain>
    </source>
</reference>
<evidence type="ECO:0000313" key="3">
    <source>
        <dbReference type="Proteomes" id="UP000183567"/>
    </source>
</evidence>
<sequence>VLQDKSALDADATVRRVQPPLDDTRSRLPEGFFDDERDHIDSSSALPPPPSSAAPPSSASRPARKGRSRSRLSNWTRTRQPLRRDQPDIQLERRLPEVVEVPFTRGLPRYAKVRGKPNKKLPVQNNIMNISIAGTSQPPNIGAFTFEQSSGLPQLQQSLLQPQVFLTATPAATATATTATSSTMSTTVTPFHPDIVIKRPGRGIRFLLLLFCISSENMNDHH</sequence>
<keyword evidence="3" id="KW-1185">Reference proteome</keyword>
<feature type="non-terminal residue" evidence="2">
    <location>
        <position position="1"/>
    </location>
</feature>
<dbReference type="AlphaFoldDB" id="A0A1J8QIP0"/>